<keyword evidence="2 5" id="KW-0690">Ribosome biogenesis</keyword>
<dbReference type="CDD" id="cd16964">
    <property type="entry name" value="YqgF"/>
    <property type="match status" value="1"/>
</dbReference>
<dbReference type="GO" id="GO:0016788">
    <property type="term" value="F:hydrolase activity, acting on ester bonds"/>
    <property type="evidence" value="ECO:0007669"/>
    <property type="project" value="UniProtKB-UniRule"/>
</dbReference>
<proteinExistence type="inferred from homology"/>
<evidence type="ECO:0000256" key="4">
    <source>
        <dbReference type="ARBA" id="ARBA00022801"/>
    </source>
</evidence>
<gene>
    <name evidence="7" type="ORF">THER5_1589</name>
</gene>
<dbReference type="GO" id="GO:0005829">
    <property type="term" value="C:cytosol"/>
    <property type="evidence" value="ECO:0007669"/>
    <property type="project" value="TreeGrafter"/>
</dbReference>
<protein>
    <recommendedName>
        <fullName evidence="5">Putative pre-16S rRNA nuclease</fullName>
        <ecNumber evidence="5">3.1.-.-</ecNumber>
    </recommendedName>
</protein>
<comment type="similarity">
    <text evidence="5">Belongs to the YqgF HJR family.</text>
</comment>
<dbReference type="SMART" id="SM00732">
    <property type="entry name" value="YqgFc"/>
    <property type="match status" value="1"/>
</dbReference>
<dbReference type="HAMAP" id="MF_00651">
    <property type="entry name" value="Nuclease_YqgF"/>
    <property type="match status" value="1"/>
</dbReference>
<dbReference type="InterPro" id="IPR012337">
    <property type="entry name" value="RNaseH-like_sf"/>
</dbReference>
<dbReference type="EC" id="3.1.-.-" evidence="5"/>
<evidence type="ECO:0000256" key="1">
    <source>
        <dbReference type="ARBA" id="ARBA00022490"/>
    </source>
</evidence>
<dbReference type="PANTHER" id="PTHR33317:SF4">
    <property type="entry name" value="POLYNUCLEOTIDYL TRANSFERASE, RIBONUCLEASE H-LIKE SUPERFAMILY PROTEIN"/>
    <property type="match status" value="1"/>
</dbReference>
<comment type="function">
    <text evidence="5">Could be a nuclease involved in processing of the 5'-end of pre-16S rRNA.</text>
</comment>
<dbReference type="NCBIfam" id="TIGR00250">
    <property type="entry name" value="RNAse_H_YqgF"/>
    <property type="match status" value="1"/>
</dbReference>
<evidence type="ECO:0000256" key="2">
    <source>
        <dbReference type="ARBA" id="ARBA00022517"/>
    </source>
</evidence>
<dbReference type="PANTHER" id="PTHR33317">
    <property type="entry name" value="POLYNUCLEOTIDYL TRANSFERASE, RIBONUCLEASE H-LIKE SUPERFAMILY PROTEIN"/>
    <property type="match status" value="1"/>
</dbReference>
<evidence type="ECO:0000256" key="3">
    <source>
        <dbReference type="ARBA" id="ARBA00022722"/>
    </source>
</evidence>
<evidence type="ECO:0000259" key="6">
    <source>
        <dbReference type="SMART" id="SM00732"/>
    </source>
</evidence>
<dbReference type="GO" id="GO:0000967">
    <property type="term" value="P:rRNA 5'-end processing"/>
    <property type="evidence" value="ECO:0007669"/>
    <property type="project" value="UniProtKB-UniRule"/>
</dbReference>
<keyword evidence="7" id="KW-0255">Endonuclease</keyword>
<name>A0A087E1P5_9BIFI</name>
<dbReference type="InterPro" id="IPR005227">
    <property type="entry name" value="YqgF"/>
</dbReference>
<comment type="caution">
    <text evidence="7">The sequence shown here is derived from an EMBL/GenBank/DDBJ whole genome shotgun (WGS) entry which is preliminary data.</text>
</comment>
<evidence type="ECO:0000256" key="5">
    <source>
        <dbReference type="HAMAP-Rule" id="MF_00651"/>
    </source>
</evidence>
<dbReference type="EMBL" id="JGZT01000008">
    <property type="protein sequence ID" value="KFJ01696.1"/>
    <property type="molecule type" value="Genomic_DNA"/>
</dbReference>
<organism evidence="7 8">
    <name type="scientific">Bifidobacterium thermacidophilum subsp. thermacidophilum</name>
    <dbReference type="NCBI Taxonomy" id="79262"/>
    <lineage>
        <taxon>Bacteria</taxon>
        <taxon>Bacillati</taxon>
        <taxon>Actinomycetota</taxon>
        <taxon>Actinomycetes</taxon>
        <taxon>Bifidobacteriales</taxon>
        <taxon>Bifidobacteriaceae</taxon>
        <taxon>Bifidobacterium</taxon>
    </lineage>
</organism>
<comment type="subcellular location">
    <subcellularLocation>
        <location evidence="5">Cytoplasm</location>
    </subcellularLocation>
</comment>
<dbReference type="InterPro" id="IPR006641">
    <property type="entry name" value="YqgF/RNaseH-like_dom"/>
</dbReference>
<dbReference type="Proteomes" id="UP000029003">
    <property type="component" value="Unassembled WGS sequence"/>
</dbReference>
<feature type="domain" description="YqgF/RNase H-like" evidence="6">
    <location>
        <begin position="1"/>
        <end position="115"/>
    </location>
</feature>
<keyword evidence="3 5" id="KW-0540">Nuclease</keyword>
<evidence type="ECO:0000313" key="7">
    <source>
        <dbReference type="EMBL" id="KFJ01696.1"/>
    </source>
</evidence>
<dbReference type="Pfam" id="PF03652">
    <property type="entry name" value="RuvX"/>
    <property type="match status" value="1"/>
</dbReference>
<evidence type="ECO:0000313" key="8">
    <source>
        <dbReference type="Proteomes" id="UP000029003"/>
    </source>
</evidence>
<dbReference type="SUPFAM" id="SSF53098">
    <property type="entry name" value="Ribonuclease H-like"/>
    <property type="match status" value="1"/>
</dbReference>
<accession>A0A087E1P5</accession>
<dbReference type="Gene3D" id="3.30.420.140">
    <property type="entry name" value="YqgF/RNase H-like domain"/>
    <property type="match status" value="1"/>
</dbReference>
<keyword evidence="4 5" id="KW-0378">Hydrolase</keyword>
<dbReference type="GO" id="GO:0004519">
    <property type="term" value="F:endonuclease activity"/>
    <property type="evidence" value="ECO:0007669"/>
    <property type="project" value="UniProtKB-KW"/>
</dbReference>
<reference evidence="7 8" key="1">
    <citation type="submission" date="2014-03" db="EMBL/GenBank/DDBJ databases">
        <title>Genomics of Bifidobacteria.</title>
        <authorList>
            <person name="Ventura M."/>
            <person name="Milani C."/>
            <person name="Lugli G.A."/>
        </authorList>
    </citation>
    <scope>NUCLEOTIDE SEQUENCE [LARGE SCALE GENOMIC DNA]</scope>
    <source>
        <strain evidence="7 8">LMG 21395</strain>
    </source>
</reference>
<dbReference type="InterPro" id="IPR037027">
    <property type="entry name" value="YqgF/RNaseH-like_dom_sf"/>
</dbReference>
<dbReference type="OrthoDB" id="9790539at2"/>
<dbReference type="AlphaFoldDB" id="A0A087E1P5"/>
<dbReference type="RefSeq" id="WP_029576806.1">
    <property type="nucleotide sequence ID" value="NZ_JGZT01000008.1"/>
</dbReference>
<sequence length="160" mass="17646">MVWLGVDLGEARVGLALSDPELTFAHPIGNIKVHGNAMDAIEDVIDIIEREQVGLVIVGVPLLLSGKRGESARKAQGWTRELMSRLLEYRNTGQIQLNDVPIVELQDERLTTVTAHRQLSDTQISTRDHRPMVDQQSAVLILQSALDARHADAIPSNEAE</sequence>
<keyword evidence="1 5" id="KW-0963">Cytoplasm</keyword>